<dbReference type="Proteomes" id="UP000294506">
    <property type="component" value="Unassembled WGS sequence"/>
</dbReference>
<evidence type="ECO:0000256" key="5">
    <source>
        <dbReference type="ARBA" id="ARBA00022989"/>
    </source>
</evidence>
<evidence type="ECO:0000313" key="10">
    <source>
        <dbReference type="EMBL" id="TDS84272.1"/>
    </source>
</evidence>
<dbReference type="Gene3D" id="1.10.3720.10">
    <property type="entry name" value="MetI-like"/>
    <property type="match status" value="1"/>
</dbReference>
<keyword evidence="2 7" id="KW-0813">Transport</keyword>
<dbReference type="PROSITE" id="PS50928">
    <property type="entry name" value="ABC_TM1"/>
    <property type="match status" value="1"/>
</dbReference>
<dbReference type="CDD" id="cd06261">
    <property type="entry name" value="TM_PBP2"/>
    <property type="match status" value="1"/>
</dbReference>
<keyword evidence="11" id="KW-1185">Reference proteome</keyword>
<evidence type="ECO:0000256" key="7">
    <source>
        <dbReference type="RuleBase" id="RU363032"/>
    </source>
</evidence>
<dbReference type="GO" id="GO:0005886">
    <property type="term" value="C:plasma membrane"/>
    <property type="evidence" value="ECO:0007669"/>
    <property type="project" value="UniProtKB-SubCell"/>
</dbReference>
<feature type="transmembrane region" description="Helical" evidence="7">
    <location>
        <begin position="46"/>
        <end position="66"/>
    </location>
</feature>
<feature type="domain" description="ABC transmembrane type-1" evidence="9">
    <location>
        <begin position="110"/>
        <end position="299"/>
    </location>
</feature>
<proteinExistence type="inferred from homology"/>
<keyword evidence="4 7" id="KW-0812">Transmembrane</keyword>
<dbReference type="PANTHER" id="PTHR43386:SF25">
    <property type="entry name" value="PEPTIDE ABC TRANSPORTER PERMEASE PROTEIN"/>
    <property type="match status" value="1"/>
</dbReference>
<dbReference type="InterPro" id="IPR050366">
    <property type="entry name" value="BP-dependent_transpt_permease"/>
</dbReference>
<keyword evidence="5 7" id="KW-1133">Transmembrane helix</keyword>
<sequence>MTTTLNGPADQRSPTQHSTTQKPTTVASQLYSSLQSRRPKSRLRQVPLTVWIAAVFALVLLIASLAPSLLATHDPRAIRLEAPLASPNWEHWFGTDQSGRDLYSRMVHGAGQSLLIGLGATGIGVGLAVIFGAWAGLGGRWADAFIGRGLDVFFAFPTLLLAMVFITVYGPSAPTLILAVGLGTAPGYTRMVRGQILAVRHSGYVQAAEALGHSPWRILNRHILPNALRPLLAILTLGIGQSIVWASGLAFLGFGVAPPSPEWGALLEAGRPYITEAWWLEILPGLAVLATALTATILGKHLESALEGSQT</sequence>
<evidence type="ECO:0000256" key="8">
    <source>
        <dbReference type="SAM" id="MobiDB-lite"/>
    </source>
</evidence>
<feature type="transmembrane region" description="Helical" evidence="7">
    <location>
        <begin position="231"/>
        <end position="257"/>
    </location>
</feature>
<dbReference type="InterPro" id="IPR035906">
    <property type="entry name" value="MetI-like_sf"/>
</dbReference>
<dbReference type="EMBL" id="SOAN01000008">
    <property type="protein sequence ID" value="TDS84272.1"/>
    <property type="molecule type" value="Genomic_DNA"/>
</dbReference>
<evidence type="ECO:0000313" key="11">
    <source>
        <dbReference type="Proteomes" id="UP000294506"/>
    </source>
</evidence>
<dbReference type="AlphaFoldDB" id="A0A4V3EBZ1"/>
<gene>
    <name evidence="10" type="ORF">EV640_108132</name>
</gene>
<dbReference type="RefSeq" id="WP_084479356.1">
    <property type="nucleotide sequence ID" value="NZ_SOAN01000008.1"/>
</dbReference>
<dbReference type="PANTHER" id="PTHR43386">
    <property type="entry name" value="OLIGOPEPTIDE TRANSPORT SYSTEM PERMEASE PROTEIN APPC"/>
    <property type="match status" value="1"/>
</dbReference>
<comment type="caution">
    <text evidence="10">The sequence shown here is derived from an EMBL/GenBank/DDBJ whole genome shotgun (WGS) entry which is preliminary data.</text>
</comment>
<reference evidence="10 11" key="1">
    <citation type="submission" date="2019-03" db="EMBL/GenBank/DDBJ databases">
        <title>Genomic Encyclopedia of Type Strains, Phase III (KMG-III): the genomes of soil and plant-associated and newly described type strains.</title>
        <authorList>
            <person name="Whitman W."/>
        </authorList>
    </citation>
    <scope>NUCLEOTIDE SEQUENCE [LARGE SCALE GENOMIC DNA]</scope>
    <source>
        <strain evidence="10 11">DSM 27373</strain>
    </source>
</reference>
<feature type="transmembrane region" description="Helical" evidence="7">
    <location>
        <begin position="277"/>
        <end position="298"/>
    </location>
</feature>
<evidence type="ECO:0000256" key="2">
    <source>
        <dbReference type="ARBA" id="ARBA00022448"/>
    </source>
</evidence>
<organism evidence="10 11">
    <name type="scientific">Nesterenkonia aurantiaca</name>
    <dbReference type="NCBI Taxonomy" id="1436010"/>
    <lineage>
        <taxon>Bacteria</taxon>
        <taxon>Bacillati</taxon>
        <taxon>Actinomycetota</taxon>
        <taxon>Actinomycetes</taxon>
        <taxon>Micrococcales</taxon>
        <taxon>Micrococcaceae</taxon>
        <taxon>Nesterenkonia</taxon>
    </lineage>
</organism>
<dbReference type="InterPro" id="IPR000515">
    <property type="entry name" value="MetI-like"/>
</dbReference>
<feature type="transmembrane region" description="Helical" evidence="7">
    <location>
        <begin position="114"/>
        <end position="137"/>
    </location>
</feature>
<protein>
    <submittedName>
        <fullName evidence="10">Peptide/nickel transport system permease protein</fullName>
    </submittedName>
</protein>
<evidence type="ECO:0000256" key="6">
    <source>
        <dbReference type="ARBA" id="ARBA00023136"/>
    </source>
</evidence>
<accession>A0A4V3EBZ1</accession>
<feature type="region of interest" description="Disordered" evidence="8">
    <location>
        <begin position="1"/>
        <end position="27"/>
    </location>
</feature>
<evidence type="ECO:0000256" key="4">
    <source>
        <dbReference type="ARBA" id="ARBA00022692"/>
    </source>
</evidence>
<name>A0A4V3EBZ1_9MICC</name>
<evidence type="ECO:0000259" key="9">
    <source>
        <dbReference type="PROSITE" id="PS50928"/>
    </source>
</evidence>
<keyword evidence="6 7" id="KW-0472">Membrane</keyword>
<dbReference type="GO" id="GO:0055085">
    <property type="term" value="P:transmembrane transport"/>
    <property type="evidence" value="ECO:0007669"/>
    <property type="project" value="InterPro"/>
</dbReference>
<dbReference type="SUPFAM" id="SSF161098">
    <property type="entry name" value="MetI-like"/>
    <property type="match status" value="1"/>
</dbReference>
<dbReference type="Pfam" id="PF00528">
    <property type="entry name" value="BPD_transp_1"/>
    <property type="match status" value="1"/>
</dbReference>
<comment type="similarity">
    <text evidence="7">Belongs to the binding-protein-dependent transport system permease family.</text>
</comment>
<feature type="transmembrane region" description="Helical" evidence="7">
    <location>
        <begin position="149"/>
        <end position="169"/>
    </location>
</feature>
<evidence type="ECO:0000256" key="1">
    <source>
        <dbReference type="ARBA" id="ARBA00004651"/>
    </source>
</evidence>
<comment type="subcellular location">
    <subcellularLocation>
        <location evidence="1 7">Cell membrane</location>
        <topology evidence="1 7">Multi-pass membrane protein</topology>
    </subcellularLocation>
</comment>
<evidence type="ECO:0000256" key="3">
    <source>
        <dbReference type="ARBA" id="ARBA00022475"/>
    </source>
</evidence>
<keyword evidence="3" id="KW-1003">Cell membrane</keyword>